<dbReference type="SMART" id="SM00560">
    <property type="entry name" value="LamGL"/>
    <property type="match status" value="1"/>
</dbReference>
<accession>A0ABV4WB48</accession>
<keyword evidence="1" id="KW-0732">Signal</keyword>
<sequence length="276" mass="30114">MAMSGNVTTATGVAADLVRIFYWPDRAVVSTTEPDPNGDWSFIAPHDGEYGVTYIADGCQPITHGPYFVEGEDPFISSVVSLVHFDGNFADLAGKVWTGGAQIDTEVYRFPPGAGHFPRGPYVVSEDSADWAFGVGDFTVEAYVRLSTMPASFYFSPFGNWSGSSGWCFFVRPGGYIDWRSNSTTVVSGVGIIEANTWVHLAYSRKSGVGRLFVDGQLAAKVSDTQNISRTSSPRLGGNLTSSDWWSGHVDEFRVTKGVARYVDSFVPPIHQFPYQ</sequence>
<dbReference type="Proteomes" id="UP001576762">
    <property type="component" value="Unassembled WGS sequence"/>
</dbReference>
<organism evidence="4 5">
    <name type="scientific">Marinobacter shengliensis</name>
    <dbReference type="NCBI Taxonomy" id="1389223"/>
    <lineage>
        <taxon>Bacteria</taxon>
        <taxon>Pseudomonadati</taxon>
        <taxon>Pseudomonadota</taxon>
        <taxon>Gammaproteobacteria</taxon>
        <taxon>Pseudomonadales</taxon>
        <taxon>Marinobacteraceae</taxon>
        <taxon>Marinobacter</taxon>
    </lineage>
</organism>
<dbReference type="RefSeq" id="WP_374815699.1">
    <property type="nucleotide sequence ID" value="NZ_JBHFLD010000033.1"/>
</dbReference>
<proteinExistence type="predicted"/>
<dbReference type="EMBL" id="JBHFLD010000033">
    <property type="protein sequence ID" value="MFB2717410.1"/>
    <property type="molecule type" value="Genomic_DNA"/>
</dbReference>
<comment type="caution">
    <text evidence="4">The sequence shown here is derived from an EMBL/GenBank/DDBJ whole genome shotgun (WGS) entry which is preliminary data.</text>
</comment>
<evidence type="ECO:0000313" key="4">
    <source>
        <dbReference type="EMBL" id="MFB2717410.1"/>
    </source>
</evidence>
<evidence type="ECO:0000256" key="2">
    <source>
        <dbReference type="ARBA" id="ARBA00023157"/>
    </source>
</evidence>
<dbReference type="Pfam" id="PF13385">
    <property type="entry name" value="Laminin_G_3"/>
    <property type="match status" value="1"/>
</dbReference>
<name>A0ABV4WB48_9GAMM</name>
<gene>
    <name evidence="4" type="ORF">ACE05E_18180</name>
</gene>
<keyword evidence="2" id="KW-1015">Disulfide bond</keyword>
<dbReference type="InterPro" id="IPR013320">
    <property type="entry name" value="ConA-like_dom_sf"/>
</dbReference>
<evidence type="ECO:0000256" key="1">
    <source>
        <dbReference type="ARBA" id="ARBA00022729"/>
    </source>
</evidence>
<feature type="domain" description="LamG-like jellyroll fold" evidence="3">
    <location>
        <begin position="136"/>
        <end position="263"/>
    </location>
</feature>
<dbReference type="Gene3D" id="2.60.120.200">
    <property type="match status" value="1"/>
</dbReference>
<reference evidence="4 5" key="1">
    <citation type="submission" date="2024-09" db="EMBL/GenBank/DDBJ databases">
        <title>Draft genome sequences of 6 high pH adapted Marinobacter shengliensis sp. isolated from Mariana forearc serpentinite mud volcanoes.</title>
        <authorList>
            <person name="Elkassas S."/>
            <person name="Serres M."/>
            <person name="Michael N."/>
            <person name="Amina P."/>
            <person name="Teodora Z."/>
            <person name="Julie H."/>
        </authorList>
    </citation>
    <scope>NUCLEOTIDE SEQUENCE [LARGE SCALE GENOMIC DNA]</scope>
    <source>
        <strain evidence="4 5">EB4</strain>
    </source>
</reference>
<dbReference type="SUPFAM" id="SSF49899">
    <property type="entry name" value="Concanavalin A-like lectins/glucanases"/>
    <property type="match status" value="1"/>
</dbReference>
<evidence type="ECO:0000313" key="5">
    <source>
        <dbReference type="Proteomes" id="UP001576762"/>
    </source>
</evidence>
<evidence type="ECO:0000259" key="3">
    <source>
        <dbReference type="SMART" id="SM00560"/>
    </source>
</evidence>
<keyword evidence="5" id="KW-1185">Reference proteome</keyword>
<protein>
    <submittedName>
        <fullName evidence="4">LamG domain-containing protein</fullName>
    </submittedName>
</protein>
<dbReference type="InterPro" id="IPR006558">
    <property type="entry name" value="LamG-like"/>
</dbReference>